<keyword evidence="2" id="KW-1185">Reference proteome</keyword>
<dbReference type="EMBL" id="JAFIQS020000011">
    <property type="protein sequence ID" value="KAH9475843.1"/>
    <property type="molecule type" value="Genomic_DNA"/>
</dbReference>
<organism evidence="1 2">
    <name type="scientific">Psilocybe cubensis</name>
    <name type="common">Psychedelic mushroom</name>
    <name type="synonym">Stropharia cubensis</name>
    <dbReference type="NCBI Taxonomy" id="181762"/>
    <lineage>
        <taxon>Eukaryota</taxon>
        <taxon>Fungi</taxon>
        <taxon>Dikarya</taxon>
        <taxon>Basidiomycota</taxon>
        <taxon>Agaricomycotina</taxon>
        <taxon>Agaricomycetes</taxon>
        <taxon>Agaricomycetidae</taxon>
        <taxon>Agaricales</taxon>
        <taxon>Agaricineae</taxon>
        <taxon>Strophariaceae</taxon>
        <taxon>Psilocybe</taxon>
    </lineage>
</organism>
<evidence type="ECO:0000313" key="1">
    <source>
        <dbReference type="EMBL" id="KAH9475843.1"/>
    </source>
</evidence>
<proteinExistence type="predicted"/>
<protein>
    <submittedName>
        <fullName evidence="1">Uncharacterized protein</fullName>
    </submittedName>
</protein>
<sequence>MPNTLILPFLVSRAALPLTRIRFISNTFGPGFWLMTPAATRSALANMGRALHSTLASRVLLHMRETAHVDRDDDHIHHIPAHRKMRSDIHITRTIHRDDHDELVKCDGAEKFTPIITSKSSV</sequence>
<accession>A0ACB8GJY7</accession>
<gene>
    <name evidence="1" type="ORF">JR316_0011403</name>
</gene>
<reference evidence="1" key="1">
    <citation type="submission" date="2021-10" db="EMBL/GenBank/DDBJ databases">
        <title>Psilocybe cubensis genome.</title>
        <authorList>
            <person name="Mckernan K.J."/>
            <person name="Crawford S."/>
            <person name="Trippe A."/>
            <person name="Kane L.T."/>
            <person name="Mclaughlin S."/>
        </authorList>
    </citation>
    <scope>NUCLEOTIDE SEQUENCE</scope>
    <source>
        <strain evidence="1">MGC-MH-2018</strain>
    </source>
</reference>
<dbReference type="Proteomes" id="UP000664032">
    <property type="component" value="Unassembled WGS sequence"/>
</dbReference>
<evidence type="ECO:0000313" key="2">
    <source>
        <dbReference type="Proteomes" id="UP000664032"/>
    </source>
</evidence>
<name>A0ACB8GJY7_PSICU</name>
<comment type="caution">
    <text evidence="1">The sequence shown here is derived from an EMBL/GenBank/DDBJ whole genome shotgun (WGS) entry which is preliminary data.</text>
</comment>